<organism evidence="1 2">
    <name type="scientific">Loa loa</name>
    <name type="common">Eye worm</name>
    <name type="synonym">Filaria loa</name>
    <dbReference type="NCBI Taxonomy" id="7209"/>
    <lineage>
        <taxon>Eukaryota</taxon>
        <taxon>Metazoa</taxon>
        <taxon>Ecdysozoa</taxon>
        <taxon>Nematoda</taxon>
        <taxon>Chromadorea</taxon>
        <taxon>Rhabditida</taxon>
        <taxon>Spirurina</taxon>
        <taxon>Spiruromorpha</taxon>
        <taxon>Filarioidea</taxon>
        <taxon>Onchocercidae</taxon>
        <taxon>Loa</taxon>
    </lineage>
</organism>
<dbReference type="WBParaSite" id="EN70_10770">
    <property type="protein sequence ID" value="EN70_10770"/>
    <property type="gene ID" value="EN70_10770"/>
</dbReference>
<sequence>MSTSLNKSTQPTIDRVIELLEEIKKLDLSPPDRNQPLEDQKQQYEIKKRIVKDKAKRFEIYVGMLETINENGWTSYNKLRK</sequence>
<reference evidence="1" key="1">
    <citation type="submission" date="2012-04" db="EMBL/GenBank/DDBJ databases">
        <title>The Genome Sequence of Loa loa.</title>
        <authorList>
            <consortium name="The Broad Institute Genome Sequencing Platform"/>
            <consortium name="Broad Institute Genome Sequencing Center for Infectious Disease"/>
            <person name="Nutman T.B."/>
            <person name="Fink D.L."/>
            <person name="Russ C."/>
            <person name="Young S."/>
            <person name="Zeng Q."/>
            <person name="Gargeya S."/>
            <person name="Alvarado L."/>
            <person name="Berlin A."/>
            <person name="Chapman S.B."/>
            <person name="Chen Z."/>
            <person name="Freedman E."/>
            <person name="Gellesch M."/>
            <person name="Goldberg J."/>
            <person name="Griggs A."/>
            <person name="Gujja S."/>
            <person name="Heilman E.R."/>
            <person name="Heiman D."/>
            <person name="Howarth C."/>
            <person name="Mehta T."/>
            <person name="Neiman D."/>
            <person name="Pearson M."/>
            <person name="Roberts A."/>
            <person name="Saif S."/>
            <person name="Shea T."/>
            <person name="Shenoy N."/>
            <person name="Sisk P."/>
            <person name="Stolte C."/>
            <person name="Sykes S."/>
            <person name="White J."/>
            <person name="Yandava C."/>
            <person name="Haas B."/>
            <person name="Henn M.R."/>
            <person name="Nusbaum C."/>
            <person name="Birren B."/>
        </authorList>
    </citation>
    <scope>NUCLEOTIDE SEQUENCE [LARGE SCALE GENOMIC DNA]</scope>
</reference>
<evidence type="ECO:0000313" key="2">
    <source>
        <dbReference type="WBParaSite" id="EN70_10770"/>
    </source>
</evidence>
<dbReference type="Proteomes" id="UP000095285">
    <property type="component" value="Unassembled WGS sequence"/>
</dbReference>
<dbReference type="AlphaFoldDB" id="A0A1I7V7M5"/>
<name>A0A1I7V7M5_LOALO</name>
<keyword evidence="1" id="KW-1185">Reference proteome</keyword>
<reference evidence="2" key="2">
    <citation type="submission" date="2016-11" db="UniProtKB">
        <authorList>
            <consortium name="WormBaseParasite"/>
        </authorList>
    </citation>
    <scope>IDENTIFICATION</scope>
</reference>
<accession>A0A1I7V7M5</accession>
<proteinExistence type="predicted"/>
<evidence type="ECO:0000313" key="1">
    <source>
        <dbReference type="Proteomes" id="UP000095285"/>
    </source>
</evidence>
<protein>
    <submittedName>
        <fullName evidence="2">Mediator complex subunit 15</fullName>
    </submittedName>
</protein>